<dbReference type="EMBL" id="JACDUH010000001">
    <property type="protein sequence ID" value="MBA2849892.1"/>
    <property type="molecule type" value="Genomic_DNA"/>
</dbReference>
<dbReference type="Proteomes" id="UP000722095">
    <property type="component" value="Unassembled WGS sequence"/>
</dbReference>
<dbReference type="EMBL" id="CP026606">
    <property type="protein sequence ID" value="AVB76517.1"/>
    <property type="molecule type" value="Genomic_DNA"/>
</dbReference>
<accession>A0A2L1CAX3</accession>
<evidence type="ECO:0000256" key="1">
    <source>
        <dbReference type="SAM" id="MobiDB-lite"/>
    </source>
</evidence>
<keyword evidence="2" id="KW-1133">Transmembrane helix</keyword>
<feature type="transmembrane region" description="Helical" evidence="2">
    <location>
        <begin position="12"/>
        <end position="31"/>
    </location>
</feature>
<dbReference type="Proteomes" id="UP000564425">
    <property type="component" value="Unassembled WGS sequence"/>
</dbReference>
<dbReference type="RefSeq" id="WP_013999980.1">
    <property type="nucleotide sequence ID" value="NZ_BAAABJ010000001.1"/>
</dbReference>
<keyword evidence="2" id="KW-0812">Transmembrane</keyword>
<dbReference type="EMBL" id="JACHIQ010000001">
    <property type="protein sequence ID" value="MBB6067455.1"/>
    <property type="molecule type" value="Genomic_DNA"/>
</dbReference>
<evidence type="ECO:0000313" key="5">
    <source>
        <dbReference type="EMBL" id="MBA2857323.1"/>
    </source>
</evidence>
<evidence type="ECO:0000313" key="10">
    <source>
        <dbReference type="EMBL" id="MBM7409744.1"/>
    </source>
</evidence>
<reference evidence="9" key="3">
    <citation type="submission" date="2020-07" db="EMBL/GenBank/DDBJ databases">
        <title>Severe corrosion of carbon steel in oil field produced water can be linked to methanogenic archaea containing a special type of NiFe hydrogenase.</title>
        <authorList>
            <person name="Lahme S."/>
            <person name="Mand J."/>
            <person name="Longwell J."/>
            <person name="Smith R."/>
            <person name="Enning D."/>
        </authorList>
    </citation>
    <scope>NUCLEOTIDE SEQUENCE</scope>
    <source>
        <strain evidence="9">MIC098Bin5</strain>
    </source>
</reference>
<evidence type="ECO:0000313" key="13">
    <source>
        <dbReference type="Proteomes" id="UP000558015"/>
    </source>
</evidence>
<dbReference type="EMBL" id="JAGINF010000003">
    <property type="protein sequence ID" value="MBP2219503.1"/>
    <property type="molecule type" value="Genomic_DNA"/>
</dbReference>
<dbReference type="EMBL" id="JACDUO010000001">
    <property type="protein sequence ID" value="MBA2863024.1"/>
    <property type="molecule type" value="Genomic_DNA"/>
</dbReference>
<evidence type="ECO:0000256" key="2">
    <source>
        <dbReference type="SAM" id="Phobius"/>
    </source>
</evidence>
<dbReference type="EMBL" id="JAFBBC010000001">
    <property type="protein sequence ID" value="MBM7409744.1"/>
    <property type="molecule type" value="Genomic_DNA"/>
</dbReference>
<organism evidence="3 12">
    <name type="scientific">Methanococcus maripaludis</name>
    <name type="common">Methanococcus deltae</name>
    <dbReference type="NCBI Taxonomy" id="39152"/>
    <lineage>
        <taxon>Archaea</taxon>
        <taxon>Methanobacteriati</taxon>
        <taxon>Methanobacteriota</taxon>
        <taxon>Methanomada group</taxon>
        <taxon>Methanococci</taxon>
        <taxon>Methanococcales</taxon>
        <taxon>Methanococcaceae</taxon>
        <taxon>Methanococcus</taxon>
    </lineage>
</organism>
<protein>
    <submittedName>
        <fullName evidence="3">Uncharacterized protein</fullName>
    </submittedName>
</protein>
<evidence type="ECO:0000313" key="7">
    <source>
        <dbReference type="EMBL" id="MBB6067455.1"/>
    </source>
</evidence>
<evidence type="ECO:0000313" key="6">
    <source>
        <dbReference type="EMBL" id="MBA2863024.1"/>
    </source>
</evidence>
<evidence type="ECO:0000313" key="15">
    <source>
        <dbReference type="Proteomes" id="UP000567099"/>
    </source>
</evidence>
<keyword evidence="2" id="KW-0472">Membrane</keyword>
<feature type="region of interest" description="Disordered" evidence="1">
    <location>
        <begin position="42"/>
        <end position="63"/>
    </location>
</feature>
<gene>
    <name evidence="9" type="ORF">H0S71_05280</name>
    <name evidence="10" type="ORF">HNP85_001416</name>
    <name evidence="4" type="ORF">HNP86_000023</name>
    <name evidence="5" type="ORF">HNP93_000024</name>
    <name evidence="6" type="ORF">HNP94_000024</name>
    <name evidence="8" type="ORF">HNP96_000992</name>
    <name evidence="7" type="ORF">HNP97_000945</name>
    <name evidence="11" type="ORF">J2745_000996</name>
    <name evidence="3" type="ORF">MMJJ_11300</name>
</gene>
<evidence type="ECO:0000313" key="9">
    <source>
        <dbReference type="EMBL" id="MBG0769295.1"/>
    </source>
</evidence>
<dbReference type="KEGG" id="mmad:MMJJ_11300"/>
<dbReference type="EMBL" id="JACCQJ010000001">
    <property type="protein sequence ID" value="MBG0769295.1"/>
    <property type="molecule type" value="Genomic_DNA"/>
</dbReference>
<evidence type="ECO:0000313" key="12">
    <source>
        <dbReference type="Proteomes" id="UP000239462"/>
    </source>
</evidence>
<proteinExistence type="predicted"/>
<dbReference type="Proteomes" id="UP000584706">
    <property type="component" value="Unassembled WGS sequence"/>
</dbReference>
<sequence length="63" mass="7198">MLGISDPYVLSAYVLCILSTLLCVIYGALNWNKGSETEEKEIEEQLDWEKEEEKMEDEIGTVV</sequence>
<dbReference type="Proteomes" id="UP000590564">
    <property type="component" value="Unassembled WGS sequence"/>
</dbReference>
<evidence type="ECO:0000313" key="3">
    <source>
        <dbReference type="EMBL" id="AVB76517.1"/>
    </source>
</evidence>
<dbReference type="EMBL" id="JACHED010000001">
    <property type="protein sequence ID" value="MBB6496971.1"/>
    <property type="molecule type" value="Genomic_DNA"/>
</dbReference>
<evidence type="ECO:0000313" key="11">
    <source>
        <dbReference type="EMBL" id="MBP2219503.1"/>
    </source>
</evidence>
<evidence type="ECO:0000313" key="14">
    <source>
        <dbReference type="Proteomes" id="UP000564425"/>
    </source>
</evidence>
<dbReference type="EMBL" id="JACDUN010000001">
    <property type="protein sequence ID" value="MBA2857323.1"/>
    <property type="molecule type" value="Genomic_DNA"/>
</dbReference>
<reference evidence="10" key="4">
    <citation type="submission" date="2021-01" db="EMBL/GenBank/DDBJ databases">
        <title>Genomic Encyclopedia of Type Strains, Phase IV (KMG-V): Genome sequencing to study the core and pangenomes of soil and plant-associated prokaryotes.</title>
        <authorList>
            <person name="Whitman W."/>
        </authorList>
    </citation>
    <scope>NUCLEOTIDE SEQUENCE</scope>
    <source>
        <strain evidence="4 14">A1</strain>
        <strain evidence="5 13">C12</strain>
        <strain evidence="6 15">C13</strain>
        <strain evidence="8 17">D1</strain>
        <strain evidence="7 16">DSM 7078</strain>
        <strain evidence="10">RC</strain>
    </source>
</reference>
<evidence type="ECO:0000313" key="16">
    <source>
        <dbReference type="Proteomes" id="UP000584706"/>
    </source>
</evidence>
<dbReference type="AlphaFoldDB" id="A0A2L1CAX3"/>
<dbReference type="Proteomes" id="UP000558015">
    <property type="component" value="Unassembled WGS sequence"/>
</dbReference>
<feature type="compositionally biased region" description="Acidic residues" evidence="1">
    <location>
        <begin position="54"/>
        <end position="63"/>
    </location>
</feature>
<name>A0A2L1CAX3_METMI</name>
<dbReference type="NCBIfam" id="NF045580">
    <property type="entry name" value="symport_access"/>
    <property type="match status" value="1"/>
</dbReference>
<evidence type="ECO:0000313" key="8">
    <source>
        <dbReference type="EMBL" id="MBB6496971.1"/>
    </source>
</evidence>
<dbReference type="Proteomes" id="UP000239462">
    <property type="component" value="Chromosome"/>
</dbReference>
<dbReference type="InterPro" id="IPR054615">
    <property type="entry name" value="Symport_access"/>
</dbReference>
<dbReference type="Proteomes" id="UP000714405">
    <property type="component" value="Unassembled WGS sequence"/>
</dbReference>
<reference evidence="12" key="1">
    <citation type="journal article" date="2018" name="Genome Announc.">
        <title>Complete Genome Sequence of the Methanococcus maripaludis Type Strain JJ (DSM 2067), a Model for Selenoprotein Synthesis in Archaea.</title>
        <authorList>
            <person name="Poehlein A."/>
            <person name="Heym D."/>
            <person name="Quitzke V."/>
            <person name="Fersch J."/>
            <person name="Daniel R."/>
            <person name="Rother M."/>
        </authorList>
    </citation>
    <scope>NUCLEOTIDE SEQUENCE [LARGE SCALE GENOMIC DNA]</scope>
    <source>
        <strain evidence="12">DSM 2067</strain>
    </source>
</reference>
<dbReference type="Proteomes" id="UP000742560">
    <property type="component" value="Unassembled WGS sequence"/>
</dbReference>
<dbReference type="Proteomes" id="UP000567099">
    <property type="component" value="Unassembled WGS sequence"/>
</dbReference>
<evidence type="ECO:0000313" key="17">
    <source>
        <dbReference type="Proteomes" id="UP000590564"/>
    </source>
</evidence>
<reference evidence="3" key="2">
    <citation type="submission" date="2018-02" db="EMBL/GenBank/DDBJ databases">
        <title>Complete genome sequence of the Methanococcus maripaludis type strain JJ (DSM 2067), a model for selenoprotein synthesis in Archaea.</title>
        <authorList>
            <person name="Poehlein A."/>
            <person name="Heym D."/>
            <person name="Quitzke V."/>
            <person name="Fersch J."/>
            <person name="Daniel R."/>
            <person name="Rother M."/>
        </authorList>
    </citation>
    <scope>NUCLEOTIDE SEQUENCE [LARGE SCALE GENOMIC DNA]</scope>
    <source>
        <strain evidence="3">DSM 2067</strain>
    </source>
</reference>
<dbReference type="GeneID" id="10983283"/>
<reference evidence="11" key="5">
    <citation type="submission" date="2021-03" db="EMBL/GenBank/DDBJ databases">
        <title>Genomic Encyclopedia of Type Strains, Phase IV (KMG-IV): sequencing the most valuable type-strain genomes for metagenomic binning, comparative biology and taxonomic classification.</title>
        <authorList>
            <person name="Goeker M."/>
        </authorList>
    </citation>
    <scope>NUCLEOTIDE SEQUENCE</scope>
    <source>
        <strain evidence="11">DSM 2771</strain>
    </source>
</reference>
<evidence type="ECO:0000313" key="4">
    <source>
        <dbReference type="EMBL" id="MBA2849892.1"/>
    </source>
</evidence>